<dbReference type="GO" id="GO:0005737">
    <property type="term" value="C:cytoplasm"/>
    <property type="evidence" value="ECO:0007669"/>
    <property type="project" value="TreeGrafter"/>
</dbReference>
<dbReference type="InterPro" id="IPR011013">
    <property type="entry name" value="Gal_mutarotase_sf_dom"/>
</dbReference>
<evidence type="ECO:0000313" key="7">
    <source>
        <dbReference type="Proteomes" id="UP000250790"/>
    </source>
</evidence>
<sequence length="289" mass="31504">MTAQAICRDTVFAGLPACELSLPAGDRLVVALHGAHVLSWVSGGQERLYLSPQSVMDGQAAIRGGVPVCFPQFNQRGPMADRLPKHGFARNVAWQADAAELSDDHARLTLRLKDNAQTRAWWPQAFALALHIDLSPGALQLTLDVHNTDTQALAFSGALHTYLAVPDVTQATLQGLGGQPEWDSLTDTHAPAVDTLRFAAEFDRVYEAAPNTAALPMTLNQSLQISQSPSWANTVVWNPAQDLCKRLADMPEDGWRHMMCVEAAQVYTPITLPAGGRWTGWQRLQVLKP</sequence>
<dbReference type="PANTHER" id="PTHR11122">
    <property type="entry name" value="APOSPORY-ASSOCIATED PROTEIN C-RELATED"/>
    <property type="match status" value="1"/>
</dbReference>
<dbReference type="PIRSF" id="PIRSF016020">
    <property type="entry name" value="PHexose_mutarotase"/>
    <property type="match status" value="1"/>
</dbReference>
<dbReference type="PANTHER" id="PTHR11122:SF13">
    <property type="entry name" value="GLUCOSE-6-PHOSPHATE 1-EPIMERASE"/>
    <property type="match status" value="1"/>
</dbReference>
<dbReference type="RefSeq" id="WP_108313507.1">
    <property type="nucleotide sequence ID" value="NZ_NESN01000005.1"/>
</dbReference>
<evidence type="ECO:0000256" key="3">
    <source>
        <dbReference type="ARBA" id="ARBA00023235"/>
    </source>
</evidence>
<evidence type="ECO:0000313" key="6">
    <source>
        <dbReference type="EMBL" id="PUE52056.1"/>
    </source>
</evidence>
<dbReference type="SUPFAM" id="SSF74650">
    <property type="entry name" value="Galactose mutarotase-like"/>
    <property type="match status" value="1"/>
</dbReference>
<dbReference type="EMBL" id="NESN01000005">
    <property type="protein sequence ID" value="PUE52056.1"/>
    <property type="molecule type" value="Genomic_DNA"/>
</dbReference>
<dbReference type="Gene3D" id="2.70.98.10">
    <property type="match status" value="1"/>
</dbReference>
<evidence type="ECO:0000256" key="4">
    <source>
        <dbReference type="PIRNR" id="PIRNR016020"/>
    </source>
</evidence>
<organism evidence="6 7">
    <name type="scientific">Limnohabitans parvus II-B4</name>
    <dbReference type="NCBI Taxonomy" id="1293052"/>
    <lineage>
        <taxon>Bacteria</taxon>
        <taxon>Pseudomonadati</taxon>
        <taxon>Pseudomonadota</taxon>
        <taxon>Betaproteobacteria</taxon>
        <taxon>Burkholderiales</taxon>
        <taxon>Comamonadaceae</taxon>
        <taxon>Limnohabitans</taxon>
    </lineage>
</organism>
<dbReference type="EC" id="5.1.3.15" evidence="4"/>
<comment type="catalytic activity">
    <reaction evidence="1">
        <text>alpha-D-glucose 6-phosphate = beta-D-glucose 6-phosphate</text>
        <dbReference type="Rhea" id="RHEA:16249"/>
        <dbReference type="ChEBI" id="CHEBI:58225"/>
        <dbReference type="ChEBI" id="CHEBI:58247"/>
        <dbReference type="EC" id="5.1.3.15"/>
    </reaction>
</comment>
<keyword evidence="3 4" id="KW-0413">Isomerase</keyword>
<feature type="active site" evidence="5">
    <location>
        <position position="160"/>
    </location>
</feature>
<dbReference type="AlphaFoldDB" id="A0A315E2M0"/>
<name>A0A315E2M0_9BURK</name>
<dbReference type="GO" id="GO:0047938">
    <property type="term" value="F:glucose-6-phosphate 1-epimerase activity"/>
    <property type="evidence" value="ECO:0007669"/>
    <property type="project" value="UniProtKB-UniRule"/>
</dbReference>
<evidence type="ECO:0000256" key="2">
    <source>
        <dbReference type="ARBA" id="ARBA00005866"/>
    </source>
</evidence>
<dbReference type="CDD" id="cd09020">
    <property type="entry name" value="D-hex-6-P-epi_like"/>
    <property type="match status" value="1"/>
</dbReference>
<dbReference type="InterPro" id="IPR014718">
    <property type="entry name" value="GH-type_carb-bd"/>
</dbReference>
<gene>
    <name evidence="6" type="ORF">B9Z37_13370</name>
</gene>
<accession>A0A315E2M0</accession>
<protein>
    <recommendedName>
        <fullName evidence="4">Putative glucose-6-phosphate 1-epimerase</fullName>
        <ecNumber evidence="4">5.1.3.15</ecNumber>
    </recommendedName>
</protein>
<dbReference type="Pfam" id="PF01263">
    <property type="entry name" value="Aldose_epim"/>
    <property type="match status" value="1"/>
</dbReference>
<proteinExistence type="inferred from homology"/>
<dbReference type="InterPro" id="IPR025532">
    <property type="entry name" value="G6P_1-epimerase"/>
</dbReference>
<comment type="similarity">
    <text evidence="2 4">Belongs to the glucose-6-phosphate 1-epimerase family.</text>
</comment>
<evidence type="ECO:0000256" key="1">
    <source>
        <dbReference type="ARBA" id="ARBA00001096"/>
    </source>
</evidence>
<dbReference type="OrthoDB" id="9790727at2"/>
<dbReference type="InterPro" id="IPR008183">
    <property type="entry name" value="Aldose_1/G6P_1-epimerase"/>
</dbReference>
<keyword evidence="7" id="KW-1185">Reference proteome</keyword>
<comment type="caution">
    <text evidence="6">The sequence shown here is derived from an EMBL/GenBank/DDBJ whole genome shotgun (WGS) entry which is preliminary data.</text>
</comment>
<dbReference type="GO" id="GO:0030246">
    <property type="term" value="F:carbohydrate binding"/>
    <property type="evidence" value="ECO:0007669"/>
    <property type="project" value="UniProtKB-UniRule"/>
</dbReference>
<feature type="active site" evidence="5">
    <location>
        <position position="262"/>
    </location>
</feature>
<dbReference type="Proteomes" id="UP000250790">
    <property type="component" value="Unassembled WGS sequence"/>
</dbReference>
<dbReference type="GO" id="GO:0005975">
    <property type="term" value="P:carbohydrate metabolic process"/>
    <property type="evidence" value="ECO:0007669"/>
    <property type="project" value="InterPro"/>
</dbReference>
<reference evidence="6 7" key="1">
    <citation type="submission" date="2017-04" db="EMBL/GenBank/DDBJ databases">
        <title>Unexpected and diverse lifestyles within the genus Limnohabitans.</title>
        <authorList>
            <person name="Kasalicky V."/>
            <person name="Mehrshad M."/>
            <person name="Andrei S.-A."/>
            <person name="Salcher M."/>
            <person name="Kratochvilova H."/>
            <person name="Simek K."/>
            <person name="Ghai R."/>
        </authorList>
    </citation>
    <scope>NUCLEOTIDE SEQUENCE [LARGE SCALE GENOMIC DNA]</scope>
    <source>
        <strain evidence="6 7">II-B4</strain>
    </source>
</reference>
<evidence type="ECO:0000256" key="5">
    <source>
        <dbReference type="PIRSR" id="PIRSR016020-1"/>
    </source>
</evidence>